<sequence>MIRQLPVIPTILVVAAAGVMVWLGFWQLGRAEEKAELIERYSQAGTQSAEFPDAGTGEDVWFRRSSVDCTEIVSRDPVSGTAANGAKGWAMRVVCKAKSEGDDAGVMVDLGFTRDLNAFEWEGGMVEGVIAPGPRLVADPPVADLYPLAKPNPGDLPNNHLAYAGQWFFFALTALVIYFFAVRSKLKRRD</sequence>
<proteinExistence type="inferred from homology"/>
<reference evidence="2 3" key="1">
    <citation type="submission" date="2014-04" db="EMBL/GenBank/DDBJ databases">
        <title>A comprehensive comparison of genomes of Erythrobacter spp. strains.</title>
        <authorList>
            <person name="Zheng Q."/>
        </authorList>
    </citation>
    <scope>NUCLEOTIDE SEQUENCE [LARGE SCALE GENOMIC DNA]</scope>
    <source>
        <strain evidence="2 3">DSM 6997</strain>
    </source>
</reference>
<evidence type="ECO:0000313" key="3">
    <source>
        <dbReference type="Proteomes" id="UP000027647"/>
    </source>
</evidence>
<keyword evidence="1" id="KW-0812">Transmembrane</keyword>
<evidence type="ECO:0000256" key="1">
    <source>
        <dbReference type="RuleBase" id="RU363076"/>
    </source>
</evidence>
<dbReference type="eggNOG" id="COG3346">
    <property type="taxonomic scope" value="Bacteria"/>
</dbReference>
<keyword evidence="3" id="KW-1185">Reference proteome</keyword>
<dbReference type="InterPro" id="IPR002994">
    <property type="entry name" value="Surf1/Shy1"/>
</dbReference>
<feature type="transmembrane region" description="Helical" evidence="1">
    <location>
        <begin position="7"/>
        <end position="28"/>
    </location>
</feature>
<dbReference type="EMBL" id="JMIW01000002">
    <property type="protein sequence ID" value="KEO90819.1"/>
    <property type="molecule type" value="Genomic_DNA"/>
</dbReference>
<dbReference type="Pfam" id="PF02104">
    <property type="entry name" value="SURF1"/>
    <property type="match status" value="1"/>
</dbReference>
<protein>
    <recommendedName>
        <fullName evidence="1">SURF1-like protein</fullName>
    </recommendedName>
</protein>
<feature type="transmembrane region" description="Helical" evidence="1">
    <location>
        <begin position="161"/>
        <end position="181"/>
    </location>
</feature>
<comment type="subcellular location">
    <subcellularLocation>
        <location evidence="1">Cell membrane</location>
        <topology evidence="1">Multi-pass membrane protein</topology>
    </subcellularLocation>
</comment>
<dbReference type="RefSeq" id="WP_034959271.1">
    <property type="nucleotide sequence ID" value="NZ_JMIW01000002.1"/>
</dbReference>
<keyword evidence="1" id="KW-1003">Cell membrane</keyword>
<dbReference type="GO" id="GO:0005886">
    <property type="term" value="C:plasma membrane"/>
    <property type="evidence" value="ECO:0007669"/>
    <property type="project" value="UniProtKB-SubCell"/>
</dbReference>
<name>A0A074MBI4_ERYLO</name>
<dbReference type="AlphaFoldDB" id="A0A074MBI4"/>
<gene>
    <name evidence="2" type="ORF">EH31_07210</name>
</gene>
<dbReference type="STRING" id="1044.EH31_07210"/>
<comment type="similarity">
    <text evidence="1">Belongs to the SURF1 family.</text>
</comment>
<evidence type="ECO:0000313" key="2">
    <source>
        <dbReference type="EMBL" id="KEO90819.1"/>
    </source>
</evidence>
<keyword evidence="1" id="KW-1133">Transmembrane helix</keyword>
<organism evidence="2 3">
    <name type="scientific">Erythrobacter longus</name>
    <dbReference type="NCBI Taxonomy" id="1044"/>
    <lineage>
        <taxon>Bacteria</taxon>
        <taxon>Pseudomonadati</taxon>
        <taxon>Pseudomonadota</taxon>
        <taxon>Alphaproteobacteria</taxon>
        <taxon>Sphingomonadales</taxon>
        <taxon>Erythrobacteraceae</taxon>
        <taxon>Erythrobacter/Porphyrobacter group</taxon>
        <taxon>Erythrobacter</taxon>
    </lineage>
</organism>
<dbReference type="Proteomes" id="UP000027647">
    <property type="component" value="Unassembled WGS sequence"/>
</dbReference>
<comment type="caution">
    <text evidence="2">The sequence shown here is derived from an EMBL/GenBank/DDBJ whole genome shotgun (WGS) entry which is preliminary data.</text>
</comment>
<accession>A0A074MBI4</accession>
<dbReference type="OrthoDB" id="6079986at2"/>
<keyword evidence="1" id="KW-0472">Membrane</keyword>